<evidence type="ECO:0000259" key="5">
    <source>
        <dbReference type="Pfam" id="PF25087"/>
    </source>
</evidence>
<evidence type="ECO:0000256" key="1">
    <source>
        <dbReference type="ARBA" id="ARBA00007274"/>
    </source>
</evidence>
<dbReference type="SUPFAM" id="SSF55957">
    <property type="entry name" value="Phosphoglucomutase, C-terminal domain"/>
    <property type="match status" value="1"/>
</dbReference>
<evidence type="ECO:0000313" key="7">
    <source>
        <dbReference type="Proteomes" id="UP000422764"/>
    </source>
</evidence>
<dbReference type="Pfam" id="PF00483">
    <property type="entry name" value="NTP_transferase"/>
    <property type="match status" value="1"/>
</dbReference>
<dbReference type="InterPro" id="IPR036900">
    <property type="entry name" value="A-D-PHexomutase_C_sf"/>
</dbReference>
<dbReference type="InterPro" id="IPR029044">
    <property type="entry name" value="Nucleotide-diphossugar_trans"/>
</dbReference>
<name>A0A6I6F2Z9_9CLOT</name>
<dbReference type="SUPFAM" id="SSF53738">
    <property type="entry name" value="Phosphoglucomutase, first 3 domains"/>
    <property type="match status" value="2"/>
</dbReference>
<dbReference type="Gene3D" id="3.30.310.50">
    <property type="entry name" value="Alpha-D-phosphohexomutase, C-terminal domain"/>
    <property type="match status" value="1"/>
</dbReference>
<comment type="similarity">
    <text evidence="1">Belongs to the transferase hexapeptide repeat family.</text>
</comment>
<dbReference type="GO" id="GO:0016740">
    <property type="term" value="F:transferase activity"/>
    <property type="evidence" value="ECO:0007669"/>
    <property type="project" value="UniProtKB-KW"/>
</dbReference>
<organism evidence="6 7">
    <name type="scientific">Clostridium bovifaecis</name>
    <dbReference type="NCBI Taxonomy" id="2184719"/>
    <lineage>
        <taxon>Bacteria</taxon>
        <taxon>Bacillati</taxon>
        <taxon>Bacillota</taxon>
        <taxon>Clostridia</taxon>
        <taxon>Eubacteriales</taxon>
        <taxon>Clostridiaceae</taxon>
        <taxon>Clostridium</taxon>
    </lineage>
</organism>
<dbReference type="InterPro" id="IPR050486">
    <property type="entry name" value="Mannose-1P_guanyltransferase"/>
</dbReference>
<evidence type="ECO:0000259" key="4">
    <source>
        <dbReference type="Pfam" id="PF02878"/>
    </source>
</evidence>
<keyword evidence="7" id="KW-1185">Reference proteome</keyword>
<sequence>MKAIIMAGGLGSRLRPLTCNTPKSMMPIMDKPIMQYIIELLKRNGIENIGITVQYLADEIIRYFGDGSRFGVRIRYFVEDVPLGTAGSVKNAENFLDDTFIVISGDSLTDIDISKVTNYHKRKKATGTLVLKEVQVPLEYGVVVTDKENRITGFLEKPSWSEVISDKVNTGMYILEPQIFSYYKQNEKFDFSGDLFPILINNNEALYAYVIDDYWCDIGNVQQYNKCHADIFKGLTKIKIKGEKYRDKVWVGEGCEISLKSKIVPPVFIGSNTKIYADAQVGPYAVLGKNNIVSTGATIKRSILFDNCYIGNNAEIRGAVLCRNVQLESRVSIFEDAALGDDTLVETKSVVKPGIKIWPNKVIETSTVVKSNIIWGGKLYKALFGKRGISGGINIDITPEFASKLGSAYGSLLKYGSTVAISCSDDGSAQMIKYSLATGLLSIGIEVYDLKKMTTVMTRHAVKFFGVSGAIHVVTDKDNSQKITLLFMNEDGIDIEKSMERKIENSFIREDFRRIKADAFKNITQFSDNVEYYIRTLISQLEIHEIRDRKYKIVLSTRNPLISSIVMSICCELQVGIKLYEASKDLAVFSKQIIENKANFGVYISDEGEYAIFIDEKGNIIKDDSYEALKYFIMLKYSKMNTLVVPVTSSESIKQIATMYGAKFIRSKTSHKSILDEYINSERNLTKREIINGYLLTLDAIAISMFTLNLMAGTNLSLFKIISRLPRYYNKKQEVMCPWNIKGRIMRNLIEENTEIAVELIEGVKFNYKDAWVLVIPDAEEPLCRIYAESENLQLAERVSNEFVEKIKRLVNENSYIENKSSTFK</sequence>
<gene>
    <name evidence="6" type="ORF">GOM49_11100</name>
</gene>
<dbReference type="AlphaFoldDB" id="A0A6I6F2Z9"/>
<evidence type="ECO:0000313" key="6">
    <source>
        <dbReference type="EMBL" id="QGU95564.1"/>
    </source>
</evidence>
<dbReference type="EMBL" id="CP046522">
    <property type="protein sequence ID" value="QGU95564.1"/>
    <property type="molecule type" value="Genomic_DNA"/>
</dbReference>
<comment type="similarity">
    <text evidence="2">Belongs to the phosphohexose mutase family.</text>
</comment>
<accession>A0A6I6F2Z9</accession>
<dbReference type="Gene3D" id="3.90.550.10">
    <property type="entry name" value="Spore Coat Polysaccharide Biosynthesis Protein SpsA, Chain A"/>
    <property type="match status" value="1"/>
</dbReference>
<reference evidence="6 7" key="1">
    <citation type="submission" date="2019-12" db="EMBL/GenBank/DDBJ databases">
        <title>Genome sequenceing of Clostridium bovifaecis.</title>
        <authorList>
            <person name="Yao Y."/>
        </authorList>
    </citation>
    <scope>NUCLEOTIDE SEQUENCE [LARGE SCALE GENOMIC DNA]</scope>
    <source>
        <strain evidence="6 7">BXX</strain>
    </source>
</reference>
<dbReference type="Gene3D" id="3.40.120.10">
    <property type="entry name" value="Alpha-D-Glucose-1,6-Bisphosphate, subunit A, domain 3"/>
    <property type="match status" value="3"/>
</dbReference>
<feature type="domain" description="Nucleotidyl transferase" evidence="3">
    <location>
        <begin position="2"/>
        <end position="231"/>
    </location>
</feature>
<feature type="domain" description="Alpha-D-phosphohexomutase alpha/beta/alpha" evidence="4">
    <location>
        <begin position="382"/>
        <end position="513"/>
    </location>
</feature>
<dbReference type="Proteomes" id="UP000422764">
    <property type="component" value="Chromosome"/>
</dbReference>
<dbReference type="InterPro" id="IPR005844">
    <property type="entry name" value="A-D-PHexomutase_a/b/a-I"/>
</dbReference>
<keyword evidence="6" id="KW-0808">Transferase</keyword>
<dbReference type="PANTHER" id="PTHR22572">
    <property type="entry name" value="SUGAR-1-PHOSPHATE GUANYL TRANSFERASE"/>
    <property type="match status" value="1"/>
</dbReference>
<feature type="domain" description="Mannose-1-phosphate guanyltransferase C-terminal" evidence="5">
    <location>
        <begin position="263"/>
        <end position="372"/>
    </location>
</feature>
<dbReference type="CDD" id="cd04181">
    <property type="entry name" value="NTP_transferase"/>
    <property type="match status" value="1"/>
</dbReference>
<dbReference type="InterPro" id="IPR056729">
    <property type="entry name" value="GMPPB_C"/>
</dbReference>
<dbReference type="SUPFAM" id="SSF51161">
    <property type="entry name" value="Trimeric LpxA-like enzymes"/>
    <property type="match status" value="1"/>
</dbReference>
<dbReference type="InterPro" id="IPR016055">
    <property type="entry name" value="A-D-PHexomutase_a/b/a-I/II/III"/>
</dbReference>
<proteinExistence type="inferred from homology"/>
<dbReference type="Gene3D" id="2.160.10.10">
    <property type="entry name" value="Hexapeptide repeat proteins"/>
    <property type="match status" value="1"/>
</dbReference>
<protein>
    <submittedName>
        <fullName evidence="6">NTP transferase domain-containing protein</fullName>
    </submittedName>
</protein>
<dbReference type="GO" id="GO:0016868">
    <property type="term" value="F:intramolecular phosphotransferase activity"/>
    <property type="evidence" value="ECO:0007669"/>
    <property type="project" value="InterPro"/>
</dbReference>
<dbReference type="GO" id="GO:0005975">
    <property type="term" value="P:carbohydrate metabolic process"/>
    <property type="evidence" value="ECO:0007669"/>
    <property type="project" value="InterPro"/>
</dbReference>
<dbReference type="InterPro" id="IPR005835">
    <property type="entry name" value="NTP_transferase_dom"/>
</dbReference>
<dbReference type="InterPro" id="IPR011004">
    <property type="entry name" value="Trimer_LpxA-like_sf"/>
</dbReference>
<dbReference type="Pfam" id="PF02878">
    <property type="entry name" value="PGM_PMM_I"/>
    <property type="match status" value="1"/>
</dbReference>
<dbReference type="SUPFAM" id="SSF53448">
    <property type="entry name" value="Nucleotide-diphospho-sugar transferases"/>
    <property type="match status" value="1"/>
</dbReference>
<evidence type="ECO:0000256" key="2">
    <source>
        <dbReference type="ARBA" id="ARBA00010231"/>
    </source>
</evidence>
<dbReference type="Pfam" id="PF25087">
    <property type="entry name" value="GMPPB_C"/>
    <property type="match status" value="1"/>
</dbReference>
<evidence type="ECO:0000259" key="3">
    <source>
        <dbReference type="Pfam" id="PF00483"/>
    </source>
</evidence>